<keyword evidence="1 3" id="KW-0560">Oxidoreductase</keyword>
<dbReference type="EMBL" id="JBHSXL010000003">
    <property type="protein sequence ID" value="MFC6891771.1"/>
    <property type="molecule type" value="Genomic_DNA"/>
</dbReference>
<dbReference type="AlphaFoldDB" id="A0ABD5UUH6"/>
<dbReference type="RefSeq" id="WP_379740640.1">
    <property type="nucleotide sequence ID" value="NZ_JBHSVN010000001.1"/>
</dbReference>
<dbReference type="Pfam" id="PF02826">
    <property type="entry name" value="2-Hacid_dh_C"/>
    <property type="match status" value="1"/>
</dbReference>
<dbReference type="InterPro" id="IPR029753">
    <property type="entry name" value="D-isomer_DH_CS"/>
</dbReference>
<dbReference type="GO" id="GO:0016491">
    <property type="term" value="F:oxidoreductase activity"/>
    <property type="evidence" value="ECO:0007669"/>
    <property type="project" value="UniProtKB-KW"/>
</dbReference>
<evidence type="ECO:0000256" key="2">
    <source>
        <dbReference type="ARBA" id="ARBA00023027"/>
    </source>
</evidence>
<keyword evidence="7" id="KW-1185">Reference proteome</keyword>
<dbReference type="SUPFAM" id="SSF52283">
    <property type="entry name" value="Formate/glycerate dehydrogenase catalytic domain-like"/>
    <property type="match status" value="1"/>
</dbReference>
<dbReference type="Proteomes" id="UP001596296">
    <property type="component" value="Unassembled WGS sequence"/>
</dbReference>
<dbReference type="PROSITE" id="PS00671">
    <property type="entry name" value="D_2_HYDROXYACID_DH_3"/>
    <property type="match status" value="1"/>
</dbReference>
<dbReference type="InterPro" id="IPR006139">
    <property type="entry name" value="D-isomer_2_OHA_DH_cat_dom"/>
</dbReference>
<dbReference type="CDD" id="cd05300">
    <property type="entry name" value="2-Hacid_dh_1"/>
    <property type="match status" value="1"/>
</dbReference>
<evidence type="ECO:0000313" key="7">
    <source>
        <dbReference type="Proteomes" id="UP001596296"/>
    </source>
</evidence>
<evidence type="ECO:0000256" key="1">
    <source>
        <dbReference type="ARBA" id="ARBA00023002"/>
    </source>
</evidence>
<reference evidence="6 7" key="1">
    <citation type="journal article" date="2019" name="Int. J. Syst. Evol. Microbiol.">
        <title>The Global Catalogue of Microorganisms (GCM) 10K type strain sequencing project: providing services to taxonomists for standard genome sequencing and annotation.</title>
        <authorList>
            <consortium name="The Broad Institute Genomics Platform"/>
            <consortium name="The Broad Institute Genome Sequencing Center for Infectious Disease"/>
            <person name="Wu L."/>
            <person name="Ma J."/>
        </authorList>
    </citation>
    <scope>NUCLEOTIDE SEQUENCE [LARGE SCALE GENOMIC DNA]</scope>
    <source>
        <strain evidence="6 7">SKJ47</strain>
    </source>
</reference>
<comment type="similarity">
    <text evidence="3">Belongs to the D-isomer specific 2-hydroxyacid dehydrogenase family.</text>
</comment>
<evidence type="ECO:0000259" key="4">
    <source>
        <dbReference type="Pfam" id="PF00389"/>
    </source>
</evidence>
<accession>A0ABD5UUH6</accession>
<dbReference type="InterPro" id="IPR006140">
    <property type="entry name" value="D-isomer_DH_NAD-bd"/>
</dbReference>
<protein>
    <submittedName>
        <fullName evidence="6">D-2-hydroxyacid dehydrogenase</fullName>
    </submittedName>
</protein>
<dbReference type="PRINTS" id="PR00411">
    <property type="entry name" value="PNDRDTASEI"/>
</dbReference>
<dbReference type="SUPFAM" id="SSF51735">
    <property type="entry name" value="NAD(P)-binding Rossmann-fold domains"/>
    <property type="match status" value="1"/>
</dbReference>
<feature type="domain" description="D-isomer specific 2-hydroxyacid dehydrogenase catalytic" evidence="4">
    <location>
        <begin position="49"/>
        <end position="307"/>
    </location>
</feature>
<proteinExistence type="inferred from homology"/>
<evidence type="ECO:0000313" key="6">
    <source>
        <dbReference type="EMBL" id="MFC6891771.1"/>
    </source>
</evidence>
<dbReference type="InterPro" id="IPR036291">
    <property type="entry name" value="NAD(P)-bd_dom_sf"/>
</dbReference>
<evidence type="ECO:0000259" key="5">
    <source>
        <dbReference type="Pfam" id="PF02826"/>
    </source>
</evidence>
<evidence type="ECO:0000256" key="3">
    <source>
        <dbReference type="RuleBase" id="RU003719"/>
    </source>
</evidence>
<keyword evidence="2" id="KW-0520">NAD</keyword>
<comment type="caution">
    <text evidence="6">The sequence shown here is derived from an EMBL/GenBank/DDBJ whole genome shotgun (WGS) entry which is preliminary data.</text>
</comment>
<dbReference type="PANTHER" id="PTHR43333:SF1">
    <property type="entry name" value="D-ISOMER SPECIFIC 2-HYDROXYACID DEHYDROGENASE NAD-BINDING DOMAIN-CONTAINING PROTEIN"/>
    <property type="match status" value="1"/>
</dbReference>
<dbReference type="PANTHER" id="PTHR43333">
    <property type="entry name" value="2-HACID_DH_C DOMAIN-CONTAINING PROTEIN"/>
    <property type="match status" value="1"/>
</dbReference>
<gene>
    <name evidence="6" type="ORF">ACFQE9_03945</name>
</gene>
<organism evidence="6 7">
    <name type="scientific">Halopenitus salinus</name>
    <dbReference type="NCBI Taxonomy" id="1198295"/>
    <lineage>
        <taxon>Archaea</taxon>
        <taxon>Methanobacteriati</taxon>
        <taxon>Methanobacteriota</taxon>
        <taxon>Stenosarchaea group</taxon>
        <taxon>Halobacteria</taxon>
        <taxon>Halobacteriales</taxon>
        <taxon>Haloferacaceae</taxon>
        <taxon>Halopenitus</taxon>
    </lineage>
</organism>
<dbReference type="Gene3D" id="3.40.50.720">
    <property type="entry name" value="NAD(P)-binding Rossmann-like Domain"/>
    <property type="match status" value="2"/>
</dbReference>
<dbReference type="Pfam" id="PF00389">
    <property type="entry name" value="2-Hacid_dh"/>
    <property type="match status" value="1"/>
</dbReference>
<name>A0ABD5UUH6_9EURY</name>
<sequence>MTDIDVLVLRSGTHGLPASDYVAELRERLPNHTIELARTPREERELAGEARVISSVQLPDELLENAEQLELFAGVAAGYDHLPLDRLAEAGVAVTNASGIHAPNIAEQVMAYVLDYTRNLRIGRERQARSHWEHFQTGELKGSTVTIVGLGAIGTAIAERVSAFDVETIGVRYSPEKGGPTDEVIGFEEEALQRAYARTDYLIIASPLTEATRGLIDADAFETLPPSAYLVNIGRGPIVDTDALVDALRSSEIGGAGLDVTDPEPLPRDHPLWNFEDVTITPHNAGHSPKHWSRLADIVAENVEHLDRGDDYDEFRNVVRRPE</sequence>
<feature type="domain" description="D-isomer specific 2-hydroxyacid dehydrogenase NAD-binding" evidence="5">
    <location>
        <begin position="110"/>
        <end position="285"/>
    </location>
</feature>